<evidence type="ECO:0000313" key="4">
    <source>
        <dbReference type="Proteomes" id="UP001642482"/>
    </source>
</evidence>
<feature type="compositionally biased region" description="Low complexity" evidence="1">
    <location>
        <begin position="46"/>
        <end position="61"/>
    </location>
</feature>
<protein>
    <submittedName>
        <fullName evidence="3">Uncharacterized protein</fullName>
    </submittedName>
</protein>
<dbReference type="PANTHER" id="PTHR41244">
    <property type="entry name" value="RHAMNAN SYNTHESIS F"/>
    <property type="match status" value="1"/>
</dbReference>
<evidence type="ECO:0000313" key="3">
    <source>
        <dbReference type="EMBL" id="CAK7210547.1"/>
    </source>
</evidence>
<feature type="region of interest" description="Disordered" evidence="1">
    <location>
        <begin position="39"/>
        <end position="62"/>
    </location>
</feature>
<evidence type="ECO:0000256" key="1">
    <source>
        <dbReference type="SAM" id="MobiDB-lite"/>
    </source>
</evidence>
<dbReference type="Pfam" id="PF14307">
    <property type="entry name" value="Glyco_tran_WbsX"/>
    <property type="match status" value="2"/>
</dbReference>
<dbReference type="CDD" id="cd11579">
    <property type="entry name" value="Glyco_tran_WbsX"/>
    <property type="match status" value="1"/>
</dbReference>
<dbReference type="Proteomes" id="UP001642482">
    <property type="component" value="Unassembled WGS sequence"/>
</dbReference>
<dbReference type="PANTHER" id="PTHR41244:SF1">
    <property type="entry name" value="GLYCOSYLTRANSFERASE"/>
    <property type="match status" value="1"/>
</dbReference>
<dbReference type="InterPro" id="IPR032719">
    <property type="entry name" value="WbsX"/>
</dbReference>
<reference evidence="3 4" key="1">
    <citation type="submission" date="2024-01" db="EMBL/GenBank/DDBJ databases">
        <authorList>
            <person name="Allen C."/>
            <person name="Tagirdzhanova G."/>
        </authorList>
    </citation>
    <scope>NUCLEOTIDE SEQUENCE [LARGE SCALE GENOMIC DNA]</scope>
</reference>
<evidence type="ECO:0000256" key="2">
    <source>
        <dbReference type="SAM" id="SignalP"/>
    </source>
</evidence>
<feature type="signal peptide" evidence="2">
    <location>
        <begin position="1"/>
        <end position="24"/>
    </location>
</feature>
<sequence>MIFNGRRWVSALALLFFIWTFTIFNHHIVPEHMKPWNRVGNNANTQQHDAPSSPSQQDQPSTTVDSFEFSVKALAYVFPQFHAIPENDRNWGANFTDWDNVKKVTHNNYGLETLQPTEEVGFYNLLDYDVRARYGKLIRDMGFHGIVYHHYWFHHPVMEKVPEAILKDGQPDVPFMLSWANEPWTATWDGQPQSKVLQEQDYGDLAHWRVHFDWLLQFFQHPLYIKVNGKPQFMIYNPGGLGELGIHMFAAFRRWAIEAGFPGMDIIETRVQPEEANNRGLSDAMSEFLFRSGSGLDATEWPSTNRVSKVYYRGASVTWDNTPRYRARGTANIFAHPTLWKIQMLEIIRRMKLEPNPRGEENFLFVNALNEWGEGNVLEPSMQWGDGFSKAARATVDAEKTMLPWRDDKIDAGLKMVAEIQKAAEAGAPIDVCVVVPMRTCAARFSEPDTASELFDSLIAQTNPHWRAVAFRASPKAAFTGTCQKHVLDTFDPRIVYAEDIPGEVLEKDEYSERSLFSTQHVLNNLEEISPACAGARFLLVASEDSTYDPSTFDLVQTGRTSAMSGHPDIVGLNYMTSRTLATALDKSAGPDAWNRYCTRLDDNSENICAGAKPDAPAADLILGATLLDLPKIKPLVSENLFSSANSSSTPDQVILEKLYKEASWSWETSTHSKRTCDLVGGHTYKSCGRTGRIWLDMPSGQSTYKSKCLSLHSITKAHGWLVNQWDMQAWRADPFCLRVSEERYGELFSSDLKTLE</sequence>
<feature type="chain" id="PRO_5046456423" evidence="2">
    <location>
        <begin position="25"/>
        <end position="757"/>
    </location>
</feature>
<accession>A0ABP0ATE1</accession>
<name>A0ABP0ATE1_9PEZI</name>
<dbReference type="Gene3D" id="3.20.20.80">
    <property type="entry name" value="Glycosidases"/>
    <property type="match status" value="1"/>
</dbReference>
<keyword evidence="4" id="KW-1185">Reference proteome</keyword>
<gene>
    <name evidence="3" type="ORF">SEUCBS140593_000862</name>
</gene>
<comment type="caution">
    <text evidence="3">The sequence shown here is derived from an EMBL/GenBank/DDBJ whole genome shotgun (WGS) entry which is preliminary data.</text>
</comment>
<organism evidence="3 4">
    <name type="scientific">Sporothrix eucalyptigena</name>
    <dbReference type="NCBI Taxonomy" id="1812306"/>
    <lineage>
        <taxon>Eukaryota</taxon>
        <taxon>Fungi</taxon>
        <taxon>Dikarya</taxon>
        <taxon>Ascomycota</taxon>
        <taxon>Pezizomycotina</taxon>
        <taxon>Sordariomycetes</taxon>
        <taxon>Sordariomycetidae</taxon>
        <taxon>Ophiostomatales</taxon>
        <taxon>Ophiostomataceae</taxon>
        <taxon>Sporothrix</taxon>
    </lineage>
</organism>
<keyword evidence="2" id="KW-0732">Signal</keyword>
<dbReference type="EMBL" id="CAWUHD010000005">
    <property type="protein sequence ID" value="CAK7210547.1"/>
    <property type="molecule type" value="Genomic_DNA"/>
</dbReference>
<proteinExistence type="predicted"/>